<comment type="subunit">
    <text evidence="5">Homodimer. Interacts with FtsZ.</text>
</comment>
<dbReference type="PANTHER" id="PTHR35798">
    <property type="entry name" value="CELL DIVISION PROTEIN SEPF"/>
    <property type="match status" value="1"/>
</dbReference>
<comment type="similarity">
    <text evidence="5">Belongs to the SepF family.</text>
</comment>
<dbReference type="GO" id="GO:0000917">
    <property type="term" value="P:division septum assembly"/>
    <property type="evidence" value="ECO:0007669"/>
    <property type="project" value="UniProtKB-KW"/>
</dbReference>
<dbReference type="Pfam" id="PF04472">
    <property type="entry name" value="SepF"/>
    <property type="match status" value="1"/>
</dbReference>
<reference evidence="7 9" key="1">
    <citation type="submission" date="2019-03" db="EMBL/GenBank/DDBJ databases">
        <title>Vagococcus sp. was isolated fron gut of Carduelis flavirostris.</title>
        <authorList>
            <person name="Ge Y."/>
        </authorList>
    </citation>
    <scope>NUCLEOTIDE SEQUENCE [LARGE SCALE GENOMIC DNA]</scope>
    <source>
        <strain evidence="7 9">CF-210</strain>
    </source>
</reference>
<keyword evidence="2 5" id="KW-0717">Septation</keyword>
<dbReference type="InterPro" id="IPR007561">
    <property type="entry name" value="Cell_div_SepF/SepF-rel"/>
</dbReference>
<dbReference type="AlphaFoldDB" id="A0AAJ5JME0"/>
<accession>A0AAJ5JME0</accession>
<dbReference type="EMBL" id="CP038865">
    <property type="protein sequence ID" value="QCA28984.1"/>
    <property type="molecule type" value="Genomic_DNA"/>
</dbReference>
<keyword evidence="1 5" id="KW-0132">Cell division</keyword>
<dbReference type="Gene3D" id="3.30.110.150">
    <property type="entry name" value="SepF-like protein"/>
    <property type="match status" value="1"/>
</dbReference>
<dbReference type="HAMAP" id="MF_01197">
    <property type="entry name" value="SepF"/>
    <property type="match status" value="1"/>
</dbReference>
<keyword evidence="5" id="KW-0963">Cytoplasm</keyword>
<evidence type="ECO:0000313" key="6">
    <source>
        <dbReference type="EMBL" id="QCA28984.1"/>
    </source>
</evidence>
<proteinExistence type="inferred from homology"/>
<keyword evidence="8" id="KW-1185">Reference proteome</keyword>
<organism evidence="7 9">
    <name type="scientific">Vagococcus xieshaowenii</name>
    <dbReference type="NCBI Taxonomy" id="2562451"/>
    <lineage>
        <taxon>Bacteria</taxon>
        <taxon>Bacillati</taxon>
        <taxon>Bacillota</taxon>
        <taxon>Bacilli</taxon>
        <taxon>Lactobacillales</taxon>
        <taxon>Enterococcaceae</taxon>
        <taxon>Vagococcus</taxon>
    </lineage>
</organism>
<dbReference type="GO" id="GO:0043093">
    <property type="term" value="P:FtsZ-dependent cytokinesis"/>
    <property type="evidence" value="ECO:0007669"/>
    <property type="project" value="UniProtKB-UniRule"/>
</dbReference>
<evidence type="ECO:0000313" key="7">
    <source>
        <dbReference type="EMBL" id="TFZ43165.1"/>
    </source>
</evidence>
<evidence type="ECO:0000256" key="3">
    <source>
        <dbReference type="ARBA" id="ARBA00023306"/>
    </source>
</evidence>
<gene>
    <name evidence="5" type="primary">sepF</name>
    <name evidence="7" type="ORF">E4031_00940</name>
    <name evidence="6" type="ORF">E4Z98_06515</name>
</gene>
<evidence type="ECO:0000256" key="2">
    <source>
        <dbReference type="ARBA" id="ARBA00023210"/>
    </source>
</evidence>
<comment type="subcellular location">
    <subcellularLocation>
        <location evidence="5">Cytoplasm</location>
    </subcellularLocation>
    <text evidence="5">Localizes to the division site, in a FtsZ-dependent manner.</text>
</comment>
<comment type="function">
    <text evidence="4 5">Cell division protein that is part of the divisome complex and is recruited early to the Z-ring. Probably stimulates Z-ring formation, perhaps through the cross-linking of FtsZ protofilaments. Its function overlaps with FtsA.</text>
</comment>
<name>A0AAJ5JME0_9ENTE</name>
<evidence type="ECO:0000313" key="8">
    <source>
        <dbReference type="Proteomes" id="UP000296883"/>
    </source>
</evidence>
<keyword evidence="3 5" id="KW-0131">Cell cycle</keyword>
<evidence type="ECO:0000256" key="1">
    <source>
        <dbReference type="ARBA" id="ARBA00022618"/>
    </source>
</evidence>
<dbReference type="EMBL" id="SRHU01000005">
    <property type="protein sequence ID" value="TFZ43165.1"/>
    <property type="molecule type" value="Genomic_DNA"/>
</dbReference>
<dbReference type="GO" id="GO:0005737">
    <property type="term" value="C:cytoplasm"/>
    <property type="evidence" value="ECO:0007669"/>
    <property type="project" value="UniProtKB-SubCell"/>
</dbReference>
<dbReference type="Proteomes" id="UP000297725">
    <property type="component" value="Unassembled WGS sequence"/>
</dbReference>
<evidence type="ECO:0000313" key="9">
    <source>
        <dbReference type="Proteomes" id="UP000297725"/>
    </source>
</evidence>
<dbReference type="RefSeq" id="WP_135253453.1">
    <property type="nucleotide sequence ID" value="NZ_CP038865.1"/>
</dbReference>
<evidence type="ECO:0000256" key="4">
    <source>
        <dbReference type="ARBA" id="ARBA00044936"/>
    </source>
</evidence>
<evidence type="ECO:0000256" key="5">
    <source>
        <dbReference type="HAMAP-Rule" id="MF_01197"/>
    </source>
</evidence>
<reference evidence="6 8" key="2">
    <citation type="journal article" date="2020" name="Int. J. Syst. Evol. Microbiol.">
        <title>Vagococcus xieshaowenii sp. nov., isolated from snow finch (Montifringilla taczanowskii) cloacal content.</title>
        <authorList>
            <person name="Ge Y."/>
            <person name="Yang J."/>
            <person name="Lai X.H."/>
            <person name="Zhang G."/>
            <person name="Jin D."/>
            <person name="Lu S."/>
            <person name="Wang B."/>
            <person name="Huang Y."/>
            <person name="Huang Y."/>
            <person name="Ren Z."/>
            <person name="Zhang X."/>
            <person name="Xu J."/>
        </authorList>
    </citation>
    <scope>NUCLEOTIDE SEQUENCE [LARGE SCALE GENOMIC DNA]</scope>
    <source>
        <strain evidence="8">personal::cf-49</strain>
        <strain evidence="6">Personal::cf-49</strain>
    </source>
</reference>
<dbReference type="Proteomes" id="UP000296883">
    <property type="component" value="Chromosome"/>
</dbReference>
<sequence>MKFASAGENIKKFFGLDFALDLENESSNHAEVAPPLQTTKQPIEKKVFQSQKEVSKPVPNKTTTKNNSERLLKKEKIVGNKVATITPPSIDPVRENNILSIENAANTVNTKTPRHTANKKTTTNVSNDLVKKVTIFEPRTYAEVQNIANAFFRNEIVIVKFNLVEESQARRIVDFLTGAVFALDGDIQRLDSEMFICTPSHLEVDSDTADSLLKSHLV</sequence>
<protein>
    <recommendedName>
        <fullName evidence="5">Cell division protein SepF</fullName>
    </recommendedName>
</protein>
<dbReference type="InterPro" id="IPR038594">
    <property type="entry name" value="SepF-like_sf"/>
</dbReference>
<dbReference type="InterPro" id="IPR023052">
    <property type="entry name" value="Cell_div_SepF"/>
</dbReference>
<dbReference type="PANTHER" id="PTHR35798:SF1">
    <property type="entry name" value="CELL DIVISION PROTEIN SEPF"/>
    <property type="match status" value="1"/>
</dbReference>